<evidence type="ECO:0000313" key="5">
    <source>
        <dbReference type="Proteomes" id="UP000278983"/>
    </source>
</evidence>
<keyword evidence="2" id="KW-0677">Repeat</keyword>
<dbReference type="SUPFAM" id="SSF51126">
    <property type="entry name" value="Pectin lyase-like"/>
    <property type="match status" value="1"/>
</dbReference>
<evidence type="ECO:0000256" key="3">
    <source>
        <dbReference type="SAM" id="SignalP"/>
    </source>
</evidence>
<dbReference type="Gene3D" id="2.160.20.10">
    <property type="entry name" value="Single-stranded right-handed beta-helix, Pectin lyase-like"/>
    <property type="match status" value="1"/>
</dbReference>
<dbReference type="InterPro" id="IPR012334">
    <property type="entry name" value="Pectin_lyas_fold"/>
</dbReference>
<sequence length="1032" mass="110885">MKKTFLLLSVAFALFFVAMPMEAKVRYVKSGSTGDGSSWASALGSLQTAINESAAGDEIWVAAGVYAPEELIKSSRPLSRAFIMKSGVSIYGGFAGTEADKTERALKEGGKAYDFVNETILSADDDVADIWVREFQDATTYRYAWHVENSVIPGTADNYHHVLYAAGELVDATEINGLTLKGAHANDYKSKAAGGALYAKGNITLKACKVVENSAWFKNESTGSSDTNGGAVYLVGSGNAAITECYFARNYSHSSYGRGLGGAVYAKNVTISNCDFEDCVALENGGAVYNIGGTVTGCTFNNCYGGSGGAIYNDGKAERNVVYECRGLLGGGVYNKSVASYNLVANCYADMIEMGDSNGGKGGGIYNESGDVLGSVVFNNTAFSGGGIYIKDGRVINCTVQNNMLRAESEIANIGIEGNAEENLKVFNTIGNPNADKTNFTNPTTFNGVAKTAADTVAVKAANWTLAAGSEFIDAGTATEGIVEETDILGNPRVSGSAIDKGAYEREAEKLPNITLTYAEAGSEVTVGTGGSNGVVFHIDWGDGNLQEYSKASYITHTTLGKEVKIYGDNILILVATNQNLQAVDITRAPTLSRIQLGGNQLTALDVTQNLNLTGIYCEKNKITALDVKNCKLLRVLDCHENEIAGTIDCSEMTKLSKVDCADNKVEELILPKHDALTQVDCSRNSLTALDVTGLPALSDLSCTENKITSLDLKDLANLENIYAFSNEMNEIDVTPCVNLKTLSVADNKFTSIDLQKNKFLEGVYLFKNKLSAVDISKCPNVRWLNVSDNNLTELNTSQQSMLSMLIANNNRISEVDLSNNKQLLQVQLGSNQLSAIDVTKQPNLSWLKVDNNAISTLDLKNNSYLYWLECGKNNIAELDLSNNKSLQRLEAEENQLTTLDLSKNLNLEGVLIQNNKLPVDVLNAIIDVLKDVSNVEINVNNEAWGRKLNISEMPGTAGANIEQAKAKGWIVTAEFTSGIDSASAVEEGFTKYYFTISGHALGTVRPSVKGIYIVKEMNGTKVVSIQKIIIK</sequence>
<dbReference type="OrthoDB" id="8901262at2"/>
<dbReference type="PANTHER" id="PTHR47566:SF1">
    <property type="entry name" value="PROTEIN NUD1"/>
    <property type="match status" value="1"/>
</dbReference>
<evidence type="ECO:0000256" key="2">
    <source>
        <dbReference type="ARBA" id="ARBA00022737"/>
    </source>
</evidence>
<protein>
    <recommendedName>
        <fullName evidence="6">Leucine-rich repeat domain-containing protein</fullName>
    </recommendedName>
</protein>
<evidence type="ECO:0000256" key="1">
    <source>
        <dbReference type="ARBA" id="ARBA00022614"/>
    </source>
</evidence>
<dbReference type="InterPro" id="IPR052574">
    <property type="entry name" value="CDIRP"/>
</dbReference>
<dbReference type="RefSeq" id="WP_126679252.1">
    <property type="nucleotide sequence ID" value="NZ_RYYU01000001.1"/>
</dbReference>
<reference evidence="4 5" key="1">
    <citation type="submission" date="2018-12" db="EMBL/GenBank/DDBJ databases">
        <title>Genome sequencing of Prevotella sp. KCOM 3155 (= JS262).</title>
        <authorList>
            <person name="Kook J.-K."/>
            <person name="Park S.-N."/>
            <person name="Lim Y.K."/>
        </authorList>
    </citation>
    <scope>NUCLEOTIDE SEQUENCE [LARGE SCALE GENOMIC DNA]</scope>
    <source>
        <strain evidence="4 5">KCOM 3155</strain>
    </source>
</reference>
<dbReference type="InterPro" id="IPR059226">
    <property type="entry name" value="Choice_anch_Q_dom"/>
</dbReference>
<name>A0A432LNA0_9BACT</name>
<evidence type="ECO:0008006" key="6">
    <source>
        <dbReference type="Google" id="ProtNLM"/>
    </source>
</evidence>
<comment type="caution">
    <text evidence="4">The sequence shown here is derived from an EMBL/GenBank/DDBJ whole genome shotgun (WGS) entry which is preliminary data.</text>
</comment>
<organism evidence="4 5">
    <name type="scientific">Prevotella koreensis</name>
    <dbReference type="NCBI Taxonomy" id="2490854"/>
    <lineage>
        <taxon>Bacteria</taxon>
        <taxon>Pseudomonadati</taxon>
        <taxon>Bacteroidota</taxon>
        <taxon>Bacteroidia</taxon>
        <taxon>Bacteroidales</taxon>
        <taxon>Prevotellaceae</taxon>
        <taxon>Prevotella</taxon>
    </lineage>
</organism>
<accession>A0A432LNA0</accession>
<dbReference type="Proteomes" id="UP000278983">
    <property type="component" value="Unassembled WGS sequence"/>
</dbReference>
<keyword evidence="1" id="KW-0433">Leucine-rich repeat</keyword>
<dbReference type="PANTHER" id="PTHR47566">
    <property type="match status" value="1"/>
</dbReference>
<dbReference type="NCBIfam" id="NF041518">
    <property type="entry name" value="choice_anch_Q"/>
    <property type="match status" value="1"/>
</dbReference>
<dbReference type="EMBL" id="RYYU01000001">
    <property type="protein sequence ID" value="RUL60159.1"/>
    <property type="molecule type" value="Genomic_DNA"/>
</dbReference>
<feature type="signal peptide" evidence="3">
    <location>
        <begin position="1"/>
        <end position="23"/>
    </location>
</feature>
<keyword evidence="3" id="KW-0732">Signal</keyword>
<gene>
    <name evidence="4" type="ORF">EHV08_10685</name>
</gene>
<dbReference type="Gene3D" id="3.80.10.10">
    <property type="entry name" value="Ribonuclease Inhibitor"/>
    <property type="match status" value="2"/>
</dbReference>
<proteinExistence type="predicted"/>
<dbReference type="GO" id="GO:0035591">
    <property type="term" value="F:signaling adaptor activity"/>
    <property type="evidence" value="ECO:0007669"/>
    <property type="project" value="TreeGrafter"/>
</dbReference>
<dbReference type="InterPro" id="IPR006626">
    <property type="entry name" value="PbH1"/>
</dbReference>
<dbReference type="SMART" id="SM00710">
    <property type="entry name" value="PbH1"/>
    <property type="match status" value="7"/>
</dbReference>
<keyword evidence="5" id="KW-1185">Reference proteome</keyword>
<dbReference type="InterPro" id="IPR032675">
    <property type="entry name" value="LRR_dom_sf"/>
</dbReference>
<evidence type="ECO:0000313" key="4">
    <source>
        <dbReference type="EMBL" id="RUL60159.1"/>
    </source>
</evidence>
<dbReference type="AlphaFoldDB" id="A0A432LNA0"/>
<feature type="chain" id="PRO_5019206166" description="Leucine-rich repeat domain-containing protein" evidence="3">
    <location>
        <begin position="24"/>
        <end position="1032"/>
    </location>
</feature>
<dbReference type="SUPFAM" id="SSF52058">
    <property type="entry name" value="L domain-like"/>
    <property type="match status" value="2"/>
</dbReference>
<dbReference type="InterPro" id="IPR011050">
    <property type="entry name" value="Pectin_lyase_fold/virulence"/>
</dbReference>